<dbReference type="InterPro" id="IPR013785">
    <property type="entry name" value="Aldolase_TIM"/>
</dbReference>
<evidence type="ECO:0000256" key="3">
    <source>
        <dbReference type="ARBA" id="ARBA00013236"/>
    </source>
</evidence>
<keyword evidence="14" id="KW-1185">Reference proteome</keyword>
<dbReference type="InterPro" id="IPR036068">
    <property type="entry name" value="Nicotinate_pribotase-like_C"/>
</dbReference>
<dbReference type="InterPro" id="IPR007229">
    <property type="entry name" value="Nic_PRibTrfase-Fam"/>
</dbReference>
<comment type="catalytic activity">
    <reaction evidence="8 9">
        <text>5-phospho-alpha-D-ribose 1-diphosphate + nicotinate + ATP + H2O = nicotinate beta-D-ribonucleotide + ADP + phosphate + diphosphate</text>
        <dbReference type="Rhea" id="RHEA:36163"/>
        <dbReference type="ChEBI" id="CHEBI:15377"/>
        <dbReference type="ChEBI" id="CHEBI:30616"/>
        <dbReference type="ChEBI" id="CHEBI:32544"/>
        <dbReference type="ChEBI" id="CHEBI:33019"/>
        <dbReference type="ChEBI" id="CHEBI:43474"/>
        <dbReference type="ChEBI" id="CHEBI:57502"/>
        <dbReference type="ChEBI" id="CHEBI:58017"/>
        <dbReference type="ChEBI" id="CHEBI:456216"/>
        <dbReference type="EC" id="6.3.4.21"/>
    </reaction>
</comment>
<protein>
    <recommendedName>
        <fullName evidence="3 9">Nicotinate phosphoribosyltransferase</fullName>
        <ecNumber evidence="3 9">6.3.4.21</ecNumber>
    </recommendedName>
</protein>
<comment type="pathway">
    <text evidence="1 9">Cofactor biosynthesis; NAD(+) biosynthesis; nicotinate D-ribonucleotide from nicotinate: step 1/1.</text>
</comment>
<evidence type="ECO:0000313" key="13">
    <source>
        <dbReference type="EMBL" id="QDU38225.1"/>
    </source>
</evidence>
<evidence type="ECO:0000256" key="2">
    <source>
        <dbReference type="ARBA" id="ARBA00010897"/>
    </source>
</evidence>
<evidence type="ECO:0000256" key="4">
    <source>
        <dbReference type="ARBA" id="ARBA00022553"/>
    </source>
</evidence>
<feature type="domain" description="Nicotinate phosphoribosyltransferase C-terminal" evidence="12">
    <location>
        <begin position="382"/>
        <end position="438"/>
    </location>
</feature>
<feature type="domain" description="Nicotinate phosphoribosyltransferase N-terminal" evidence="11">
    <location>
        <begin position="14"/>
        <end position="136"/>
    </location>
</feature>
<name>A0A517Z6V7_9PLAN</name>
<dbReference type="GO" id="GO:0034355">
    <property type="term" value="P:NAD+ biosynthetic process via the salvage pathway"/>
    <property type="evidence" value="ECO:0007669"/>
    <property type="project" value="UniProtKB-ARBA"/>
</dbReference>
<dbReference type="RefSeq" id="WP_145369530.1">
    <property type="nucleotide sequence ID" value="NZ_CP036275.1"/>
</dbReference>
<dbReference type="EMBL" id="CP036275">
    <property type="protein sequence ID" value="QDU38225.1"/>
    <property type="molecule type" value="Genomic_DNA"/>
</dbReference>
<evidence type="ECO:0000259" key="11">
    <source>
        <dbReference type="Pfam" id="PF17767"/>
    </source>
</evidence>
<evidence type="ECO:0000256" key="5">
    <source>
        <dbReference type="ARBA" id="ARBA00022598"/>
    </source>
</evidence>
<dbReference type="NCBIfam" id="NF006696">
    <property type="entry name" value="PRK09243.1-3"/>
    <property type="match status" value="1"/>
</dbReference>
<dbReference type="Gene3D" id="3.20.20.70">
    <property type="entry name" value="Aldolase class I"/>
    <property type="match status" value="1"/>
</dbReference>
<keyword evidence="7 9" id="KW-0808">Transferase</keyword>
<organism evidence="13 14">
    <name type="scientific">Maioricimonas rarisocia</name>
    <dbReference type="NCBI Taxonomy" id="2528026"/>
    <lineage>
        <taxon>Bacteria</taxon>
        <taxon>Pseudomonadati</taxon>
        <taxon>Planctomycetota</taxon>
        <taxon>Planctomycetia</taxon>
        <taxon>Planctomycetales</taxon>
        <taxon>Planctomycetaceae</taxon>
        <taxon>Maioricimonas</taxon>
    </lineage>
</organism>
<dbReference type="NCBIfam" id="TIGR01513">
    <property type="entry name" value="NAPRTase_put"/>
    <property type="match status" value="1"/>
</dbReference>
<dbReference type="InterPro" id="IPR040727">
    <property type="entry name" value="NAPRTase_N"/>
</dbReference>
<reference evidence="13 14" key="1">
    <citation type="submission" date="2019-02" db="EMBL/GenBank/DDBJ databases">
        <title>Deep-cultivation of Planctomycetes and their phenomic and genomic characterization uncovers novel biology.</title>
        <authorList>
            <person name="Wiegand S."/>
            <person name="Jogler M."/>
            <person name="Boedeker C."/>
            <person name="Pinto D."/>
            <person name="Vollmers J."/>
            <person name="Rivas-Marin E."/>
            <person name="Kohn T."/>
            <person name="Peeters S.H."/>
            <person name="Heuer A."/>
            <person name="Rast P."/>
            <person name="Oberbeckmann S."/>
            <person name="Bunk B."/>
            <person name="Jeske O."/>
            <person name="Meyerdierks A."/>
            <person name="Storesund J.E."/>
            <person name="Kallscheuer N."/>
            <person name="Luecker S."/>
            <person name="Lage O.M."/>
            <person name="Pohl T."/>
            <person name="Merkel B.J."/>
            <person name="Hornburger P."/>
            <person name="Mueller R.-W."/>
            <person name="Bruemmer F."/>
            <person name="Labrenz M."/>
            <person name="Spormann A.M."/>
            <person name="Op den Camp H."/>
            <person name="Overmann J."/>
            <person name="Amann R."/>
            <person name="Jetten M.S.M."/>
            <person name="Mascher T."/>
            <person name="Medema M.H."/>
            <person name="Devos D.P."/>
            <person name="Kaster A.-K."/>
            <person name="Ovreas L."/>
            <person name="Rohde M."/>
            <person name="Galperin M.Y."/>
            <person name="Jogler C."/>
        </authorList>
    </citation>
    <scope>NUCLEOTIDE SEQUENCE [LARGE SCALE GENOMIC DNA]</scope>
    <source>
        <strain evidence="13 14">Mal4</strain>
    </source>
</reference>
<dbReference type="Proteomes" id="UP000320496">
    <property type="component" value="Chromosome"/>
</dbReference>
<dbReference type="Pfam" id="PF17956">
    <property type="entry name" value="NAPRTase_C"/>
    <property type="match status" value="1"/>
</dbReference>
<keyword evidence="4" id="KW-0597">Phosphoprotein</keyword>
<evidence type="ECO:0000256" key="7">
    <source>
        <dbReference type="ARBA" id="ARBA00022679"/>
    </source>
</evidence>
<dbReference type="GO" id="GO:0004516">
    <property type="term" value="F:nicotinate phosphoribosyltransferase activity"/>
    <property type="evidence" value="ECO:0007669"/>
    <property type="project" value="UniProtKB-UniRule"/>
</dbReference>
<dbReference type="PANTHER" id="PTHR11098:SF1">
    <property type="entry name" value="NICOTINATE PHOSPHORIBOSYLTRANSFERASE"/>
    <property type="match status" value="1"/>
</dbReference>
<keyword evidence="5 9" id="KW-0436">Ligase</keyword>
<comment type="PTM">
    <text evidence="9">Transiently phosphorylated on a His residue during the reaction cycle. Phosphorylation strongly increases the affinity for substrates and increases the rate of nicotinate D-ribonucleotide production. Dephosphorylation regenerates the low-affinity form of the enzyme, leading to product release.</text>
</comment>
<dbReference type="PIRSF" id="PIRSF000484">
    <property type="entry name" value="NAPRT"/>
    <property type="match status" value="1"/>
</dbReference>
<dbReference type="EC" id="6.3.4.21" evidence="3 9"/>
<dbReference type="GO" id="GO:0005829">
    <property type="term" value="C:cytosol"/>
    <property type="evidence" value="ECO:0007669"/>
    <property type="project" value="TreeGrafter"/>
</dbReference>
<proteinExistence type="inferred from homology"/>
<evidence type="ECO:0000259" key="12">
    <source>
        <dbReference type="Pfam" id="PF17956"/>
    </source>
</evidence>
<keyword evidence="13" id="KW-0328">Glycosyltransferase</keyword>
<gene>
    <name evidence="13" type="primary">pncB2</name>
    <name evidence="13" type="ORF">Mal4_25500</name>
</gene>
<dbReference type="Pfam" id="PF17767">
    <property type="entry name" value="NAPRTase_N"/>
    <property type="match status" value="1"/>
</dbReference>
<dbReference type="InterPro" id="IPR006405">
    <property type="entry name" value="Nic_PRibTrfase_pncB"/>
</dbReference>
<dbReference type="InterPro" id="IPR041619">
    <property type="entry name" value="NAPRTase_C"/>
</dbReference>
<dbReference type="InterPro" id="IPR041525">
    <property type="entry name" value="N/Namide_PRibTrfase"/>
</dbReference>
<accession>A0A517Z6V7</accession>
<dbReference type="UniPathway" id="UPA00253">
    <property type="reaction ID" value="UER00457"/>
</dbReference>
<feature type="domain" description="Nicotinate/nicotinamide phosphoribosyltransferase" evidence="10">
    <location>
        <begin position="157"/>
        <end position="324"/>
    </location>
</feature>
<dbReference type="Pfam" id="PF04095">
    <property type="entry name" value="NAPRTase"/>
    <property type="match status" value="1"/>
</dbReference>
<dbReference type="SUPFAM" id="SSF51690">
    <property type="entry name" value="Nicotinate/Quinolinate PRTase C-terminal domain-like"/>
    <property type="match status" value="1"/>
</dbReference>
<dbReference type="Gene3D" id="3.20.140.10">
    <property type="entry name" value="nicotinate phosphoribosyltransferase"/>
    <property type="match status" value="1"/>
</dbReference>
<keyword evidence="6 9" id="KW-0662">Pyridine nucleotide biosynthesis</keyword>
<evidence type="ECO:0000256" key="1">
    <source>
        <dbReference type="ARBA" id="ARBA00004952"/>
    </source>
</evidence>
<dbReference type="NCBIfam" id="NF009131">
    <property type="entry name" value="PRK12484.1"/>
    <property type="match status" value="1"/>
</dbReference>
<evidence type="ECO:0000256" key="8">
    <source>
        <dbReference type="ARBA" id="ARBA00048668"/>
    </source>
</evidence>
<dbReference type="OrthoDB" id="9770610at2"/>
<dbReference type="PANTHER" id="PTHR11098">
    <property type="entry name" value="NICOTINATE PHOSPHORIBOSYLTRANSFERASE"/>
    <property type="match status" value="1"/>
</dbReference>
<dbReference type="KEGG" id="mri:Mal4_25500"/>
<sequence>MPEHCPDAPLRSALLNDLYQLTMARAYDAEGMGQSATFELFFRTLPSCRNYAIAAGLADSLTYLEQFQFTESDLDYLKEQGPFPEPFLDRLKHLRFTGDVDAVPEGTVIFPHEPLLRVTAPILEAQLVETFLLNQVHFQTVAASKAARVMIAAAGRRLVDFGSRRAHGTDAAMKVARCSWLVGADGTSNLLAGKTYGIPIFGTMAHSYIQAHDSERAAFAAFARLFPGTTLLVDTYDTLEGVRQIISLRDELGSDFHPASIRLDSGDLAGLACKARTLLDEAGMNDVKIFASGGLDEYSVWDLVHSGAPIDGFGVGTKMAVSEDAPSLDMAYKLVEYGGQARMKLSTGKKLYPGTKQVFRYCGEGRFTHDVLARADEELDGEPLLKPVMQGGKRLPDAIPSLNESREYALRQIASLPDAIRSIEPAAAPYPVRYSAGLESEREEVEDWLDGET</sequence>
<comment type="function">
    <text evidence="9">Catalyzes the first step in the biosynthesis of NAD from nicotinic acid, the ATP-dependent synthesis of beta-nicotinate D-ribonucleotide from nicotinate and 5-phospho-D-ribose 1-phosphate.</text>
</comment>
<evidence type="ECO:0000313" key="14">
    <source>
        <dbReference type="Proteomes" id="UP000320496"/>
    </source>
</evidence>
<evidence type="ECO:0000259" key="10">
    <source>
        <dbReference type="Pfam" id="PF04095"/>
    </source>
</evidence>
<dbReference type="AlphaFoldDB" id="A0A517Z6V7"/>
<dbReference type="SUPFAM" id="SSF54675">
    <property type="entry name" value="Nicotinate/Quinolinate PRTase N-terminal domain-like"/>
    <property type="match status" value="1"/>
</dbReference>
<evidence type="ECO:0000256" key="6">
    <source>
        <dbReference type="ARBA" id="ARBA00022642"/>
    </source>
</evidence>
<dbReference type="GO" id="GO:0047280">
    <property type="term" value="F:nicotinamide phosphoribosyltransferase activity"/>
    <property type="evidence" value="ECO:0007669"/>
    <property type="project" value="UniProtKB-ARBA"/>
</dbReference>
<comment type="similarity">
    <text evidence="2 9">Belongs to the NAPRTase family.</text>
</comment>
<dbReference type="CDD" id="cd01570">
    <property type="entry name" value="NAPRTase_A"/>
    <property type="match status" value="1"/>
</dbReference>
<evidence type="ECO:0000256" key="9">
    <source>
        <dbReference type="RuleBase" id="RU365100"/>
    </source>
</evidence>
<dbReference type="FunFam" id="3.20.20.70:FF:000076">
    <property type="entry name" value="Nicotinate phosphoribosyltransferase"/>
    <property type="match status" value="1"/>
</dbReference>